<dbReference type="EMBL" id="LVLJ01003602">
    <property type="protein sequence ID" value="OAE20571.1"/>
    <property type="molecule type" value="Genomic_DNA"/>
</dbReference>
<proteinExistence type="predicted"/>
<sequence length="213" mass="23807">MKTGKYCLTLRVDVLAVELSLGTQPLQSDMQFKFETDTQKLTCLGRKMSSIFSGKLNMYIDVDGTVVKDWRGPMAMEGRRADREDSDIILGEILSRGDDEMQKLILFDELPDTDMCVKDLEFEDGKDAEKGHDLQHEEAEPCGFVAESQGHQGVYNHRVCTKTFPQCLVTAEIIVYNGEDPAHCVMEGGTQTLSLKDVPGKLPVVRDTELCSH</sequence>
<comment type="caution">
    <text evidence="1">The sequence shown here is derived from an EMBL/GenBank/DDBJ whole genome shotgun (WGS) entry which is preliminary data.</text>
</comment>
<dbReference type="Proteomes" id="UP000077202">
    <property type="component" value="Unassembled WGS sequence"/>
</dbReference>
<dbReference type="AlphaFoldDB" id="A0A176VJS5"/>
<keyword evidence="2" id="KW-1185">Reference proteome</keyword>
<protein>
    <submittedName>
        <fullName evidence="1">Uncharacterized protein</fullName>
    </submittedName>
</protein>
<accession>A0A176VJS5</accession>
<reference evidence="1" key="1">
    <citation type="submission" date="2016-03" db="EMBL/GenBank/DDBJ databases">
        <title>Mechanisms controlling the formation of the plant cell surface in tip-growing cells are functionally conserved among land plants.</title>
        <authorList>
            <person name="Honkanen S."/>
            <person name="Jones V.A."/>
            <person name="Morieri G."/>
            <person name="Champion C."/>
            <person name="Hetherington A.J."/>
            <person name="Kelly S."/>
            <person name="Saint-Marcoux D."/>
            <person name="Proust H."/>
            <person name="Prescott H."/>
            <person name="Dolan L."/>
        </authorList>
    </citation>
    <scope>NUCLEOTIDE SEQUENCE [LARGE SCALE GENOMIC DNA]</scope>
    <source>
        <tissue evidence="1">Whole gametophyte</tissue>
    </source>
</reference>
<evidence type="ECO:0000313" key="2">
    <source>
        <dbReference type="Proteomes" id="UP000077202"/>
    </source>
</evidence>
<organism evidence="1 2">
    <name type="scientific">Marchantia polymorpha subsp. ruderalis</name>
    <dbReference type="NCBI Taxonomy" id="1480154"/>
    <lineage>
        <taxon>Eukaryota</taxon>
        <taxon>Viridiplantae</taxon>
        <taxon>Streptophyta</taxon>
        <taxon>Embryophyta</taxon>
        <taxon>Marchantiophyta</taxon>
        <taxon>Marchantiopsida</taxon>
        <taxon>Marchantiidae</taxon>
        <taxon>Marchantiales</taxon>
        <taxon>Marchantiaceae</taxon>
        <taxon>Marchantia</taxon>
    </lineage>
</organism>
<evidence type="ECO:0000313" key="1">
    <source>
        <dbReference type="EMBL" id="OAE20571.1"/>
    </source>
</evidence>
<gene>
    <name evidence="1" type="ORF">AXG93_3873s1290</name>
</gene>
<name>A0A176VJS5_MARPO</name>